<dbReference type="GO" id="GO:0005741">
    <property type="term" value="C:mitochondrial outer membrane"/>
    <property type="evidence" value="ECO:0007669"/>
    <property type="project" value="TreeGrafter"/>
</dbReference>
<dbReference type="InterPro" id="IPR051593">
    <property type="entry name" value="Ergosterol_Biosynth_ERG27"/>
</dbReference>
<dbReference type="InterPro" id="IPR002347">
    <property type="entry name" value="SDR_fam"/>
</dbReference>
<dbReference type="AlphaFoldDB" id="A0A6A5XJB7"/>
<dbReference type="GeneID" id="54287956"/>
<proteinExistence type="predicted"/>
<accession>A0A6A5XJB7</accession>
<dbReference type="InterPro" id="IPR036291">
    <property type="entry name" value="NAD(P)-bd_dom_sf"/>
</dbReference>
<protein>
    <recommendedName>
        <fullName evidence="2">3beta-hydroxysteroid 3-dehydrogenase</fullName>
        <ecNumber evidence="2">1.1.1.270</ecNumber>
    </recommendedName>
</protein>
<dbReference type="GO" id="GO:0005811">
    <property type="term" value="C:lipid droplet"/>
    <property type="evidence" value="ECO:0007669"/>
    <property type="project" value="TreeGrafter"/>
</dbReference>
<dbReference type="Pfam" id="PF00106">
    <property type="entry name" value="adh_short"/>
    <property type="match status" value="1"/>
</dbReference>
<dbReference type="RefSeq" id="XP_033380753.1">
    <property type="nucleotide sequence ID" value="XM_033530559.1"/>
</dbReference>
<evidence type="ECO:0000313" key="3">
    <source>
        <dbReference type="EMBL" id="KAF2012414.1"/>
    </source>
</evidence>
<dbReference type="GO" id="GO:0000253">
    <property type="term" value="F:3-beta-hydroxysteroid 3-dehydrogenase (NADP+) activity"/>
    <property type="evidence" value="ECO:0007669"/>
    <property type="project" value="UniProtKB-EC"/>
</dbReference>
<dbReference type="EMBL" id="ML978072">
    <property type="protein sequence ID" value="KAF2012414.1"/>
    <property type="molecule type" value="Genomic_DNA"/>
</dbReference>
<gene>
    <name evidence="3" type="ORF">BU24DRAFT_442905</name>
</gene>
<comment type="pathway">
    <text evidence="1">Steroid biosynthesis; zymosterol biosynthesis; zymosterol from lanosterol: step 5/6.</text>
</comment>
<dbReference type="Gene3D" id="3.40.50.720">
    <property type="entry name" value="NAD(P)-binding Rossmann-like Domain"/>
    <property type="match status" value="1"/>
</dbReference>
<dbReference type="PANTHER" id="PTHR43647:SF4">
    <property type="entry name" value="KETOREDUCTASE (KR) DOMAIN-CONTAINING PROTEIN"/>
    <property type="match status" value="1"/>
</dbReference>
<dbReference type="PANTHER" id="PTHR43647">
    <property type="entry name" value="DEHYDROGENASE"/>
    <property type="match status" value="1"/>
</dbReference>
<sequence length="329" mass="36531">MGTIIITGANGSLGLAAVHQLFSTHPTSYVILTVRDDSDQDSNTEKLRKIVRDHSQDAHASIRKLDLSSLAAVRQFTATINSEIATKKIPPLATVICNAMSWTINGGIKLSLDGYEQSMAVNHIAHFAMVLQLLGSFDHAEGRIVFLSSDSHQKSALQRYPTVLPADLEYLTHPLPDKEEEVIDRGFQRYGLSKLVIVMTMFEMNRKLRNSKDLKGISALAVDPGALLDSRALNSADIPRMWSIQVYIANIFQPLLRWLDPSLRRCADAAKDVIDLAVGSQYVGQDGYYVMGKKAESSNASRDEGMQRLLWEKSLMWSRIGQEDTVLTL</sequence>
<reference evidence="3" key="1">
    <citation type="journal article" date="2020" name="Stud. Mycol.">
        <title>101 Dothideomycetes genomes: a test case for predicting lifestyles and emergence of pathogens.</title>
        <authorList>
            <person name="Haridas S."/>
            <person name="Albert R."/>
            <person name="Binder M."/>
            <person name="Bloem J."/>
            <person name="Labutti K."/>
            <person name="Salamov A."/>
            <person name="Andreopoulos B."/>
            <person name="Baker S."/>
            <person name="Barry K."/>
            <person name="Bills G."/>
            <person name="Bluhm B."/>
            <person name="Cannon C."/>
            <person name="Castanera R."/>
            <person name="Culley D."/>
            <person name="Daum C."/>
            <person name="Ezra D."/>
            <person name="Gonzalez J."/>
            <person name="Henrissat B."/>
            <person name="Kuo A."/>
            <person name="Liang C."/>
            <person name="Lipzen A."/>
            <person name="Lutzoni F."/>
            <person name="Magnuson J."/>
            <person name="Mondo S."/>
            <person name="Nolan M."/>
            <person name="Ohm R."/>
            <person name="Pangilinan J."/>
            <person name="Park H.-J."/>
            <person name="Ramirez L."/>
            <person name="Alfaro M."/>
            <person name="Sun H."/>
            <person name="Tritt A."/>
            <person name="Yoshinaga Y."/>
            <person name="Zwiers L.-H."/>
            <person name="Turgeon B."/>
            <person name="Goodwin S."/>
            <person name="Spatafora J."/>
            <person name="Crous P."/>
            <person name="Grigoriev I."/>
        </authorList>
    </citation>
    <scope>NUCLEOTIDE SEQUENCE</scope>
    <source>
        <strain evidence="3">CBS 175.79</strain>
    </source>
</reference>
<evidence type="ECO:0000256" key="1">
    <source>
        <dbReference type="ARBA" id="ARBA00023589"/>
    </source>
</evidence>
<organism evidence="3 4">
    <name type="scientific">Aaosphaeria arxii CBS 175.79</name>
    <dbReference type="NCBI Taxonomy" id="1450172"/>
    <lineage>
        <taxon>Eukaryota</taxon>
        <taxon>Fungi</taxon>
        <taxon>Dikarya</taxon>
        <taxon>Ascomycota</taxon>
        <taxon>Pezizomycotina</taxon>
        <taxon>Dothideomycetes</taxon>
        <taxon>Pleosporomycetidae</taxon>
        <taxon>Pleosporales</taxon>
        <taxon>Pleosporales incertae sedis</taxon>
        <taxon>Aaosphaeria</taxon>
    </lineage>
</organism>
<evidence type="ECO:0000313" key="4">
    <source>
        <dbReference type="Proteomes" id="UP000799778"/>
    </source>
</evidence>
<name>A0A6A5XJB7_9PLEO</name>
<dbReference type="Proteomes" id="UP000799778">
    <property type="component" value="Unassembled WGS sequence"/>
</dbReference>
<dbReference type="GO" id="GO:0005789">
    <property type="term" value="C:endoplasmic reticulum membrane"/>
    <property type="evidence" value="ECO:0007669"/>
    <property type="project" value="TreeGrafter"/>
</dbReference>
<dbReference type="EC" id="1.1.1.270" evidence="2"/>
<dbReference type="SUPFAM" id="SSF51735">
    <property type="entry name" value="NAD(P)-binding Rossmann-fold domains"/>
    <property type="match status" value="1"/>
</dbReference>
<dbReference type="OrthoDB" id="191139at2759"/>
<keyword evidence="4" id="KW-1185">Reference proteome</keyword>
<evidence type="ECO:0000256" key="2">
    <source>
        <dbReference type="ARBA" id="ARBA00023621"/>
    </source>
</evidence>